<gene>
    <name evidence="2" type="ORF">RD149_13335</name>
</gene>
<keyword evidence="3" id="KW-1185">Reference proteome</keyword>
<comment type="caution">
    <text evidence="2">The sequence shown here is derived from an EMBL/GenBank/DDBJ whole genome shotgun (WGS) entry which is preliminary data.</text>
</comment>
<evidence type="ECO:0000256" key="1">
    <source>
        <dbReference type="SAM" id="Phobius"/>
    </source>
</evidence>
<sequence length="176" mass="18426">MCAVDYWGVMVGLGLLASAFGAVAFVRYRERESATLQQQTALARELRDLAGDDEVRLAAVDEFSLTIYQRLFYTSVVAPWIRSAVWALLGGVLAAAGAVAVGQVDGVYATVVHIVTIAASAIFGIAALVFAGIALYHSASTPRVSFRDSYAVADDTGTITTDADVAETGAADKTGD</sequence>
<keyword evidence="1" id="KW-0472">Membrane</keyword>
<dbReference type="EMBL" id="JAVLUS010000010">
    <property type="protein sequence ID" value="MDS1114750.1"/>
    <property type="molecule type" value="Genomic_DNA"/>
</dbReference>
<feature type="transmembrane region" description="Helical" evidence="1">
    <location>
        <begin position="80"/>
        <end position="101"/>
    </location>
</feature>
<accession>A0ABU2GV27</accession>
<evidence type="ECO:0000313" key="2">
    <source>
        <dbReference type="EMBL" id="MDS1114750.1"/>
    </source>
</evidence>
<keyword evidence="1" id="KW-1133">Transmembrane helix</keyword>
<proteinExistence type="predicted"/>
<evidence type="ECO:0000313" key="3">
    <source>
        <dbReference type="Proteomes" id="UP001265083"/>
    </source>
</evidence>
<organism evidence="2 3">
    <name type="scientific">Gordonia westfalica</name>
    <dbReference type="NCBI Taxonomy" id="158898"/>
    <lineage>
        <taxon>Bacteria</taxon>
        <taxon>Bacillati</taxon>
        <taxon>Actinomycetota</taxon>
        <taxon>Actinomycetes</taxon>
        <taxon>Mycobacteriales</taxon>
        <taxon>Gordoniaceae</taxon>
        <taxon>Gordonia</taxon>
    </lineage>
</organism>
<dbReference type="Proteomes" id="UP001265083">
    <property type="component" value="Unassembled WGS sequence"/>
</dbReference>
<reference evidence="2 3" key="1">
    <citation type="submission" date="2023-08" db="EMBL/GenBank/DDBJ databases">
        <title>Bioegradation of LLDPE and BLDPE plastic by marine bacteria from coast plastic debris.</title>
        <authorList>
            <person name="Rong Z."/>
        </authorList>
    </citation>
    <scope>NUCLEOTIDE SEQUENCE [LARGE SCALE GENOMIC DNA]</scope>
    <source>
        <strain evidence="2 3">Z-2</strain>
    </source>
</reference>
<keyword evidence="1" id="KW-0812">Transmembrane</keyword>
<evidence type="ECO:0008006" key="4">
    <source>
        <dbReference type="Google" id="ProtNLM"/>
    </source>
</evidence>
<feature type="transmembrane region" description="Helical" evidence="1">
    <location>
        <begin position="6"/>
        <end position="26"/>
    </location>
</feature>
<protein>
    <recommendedName>
        <fullName evidence="4">SdpI/YhfL protein family protein</fullName>
    </recommendedName>
</protein>
<name>A0ABU2GV27_9ACTN</name>
<feature type="transmembrane region" description="Helical" evidence="1">
    <location>
        <begin position="107"/>
        <end position="136"/>
    </location>
</feature>
<dbReference type="RefSeq" id="WP_310950834.1">
    <property type="nucleotide sequence ID" value="NZ_JAVLUS010000010.1"/>
</dbReference>